<keyword evidence="2" id="KW-1185">Reference proteome</keyword>
<name>K7YIR4_9PROT</name>
<proteinExistence type="predicted"/>
<reference evidence="1 2" key="1">
    <citation type="journal article" date="2012" name="Proc. Natl. Acad. Sci. U.S.A.">
        <title>Genome streamlining and chemical defense in a coral reef symbiosis.</title>
        <authorList>
            <person name="Kwan J.C."/>
            <person name="Donia M.S."/>
            <person name="Han A.W."/>
            <person name="Hirose E."/>
            <person name="Haygood M.G."/>
            <person name="Schmidt E.W."/>
        </authorList>
    </citation>
    <scope>NUCLEOTIDE SEQUENCE [LARGE SCALE GENOMIC DNA]</scope>
    <source>
        <strain evidence="1 2">L2</strain>
    </source>
</reference>
<sequence>MLIIYCIYYILSVIFLFSKKNDTILKNSYSSFMQLIFSIEIGFIFL</sequence>
<accession>K7YIR4</accession>
<evidence type="ECO:0000313" key="2">
    <source>
        <dbReference type="Proteomes" id="UP000010077"/>
    </source>
</evidence>
<dbReference type="HOGENOM" id="CLU_3181452_0_0_5"/>
<dbReference type="KEGG" id="thal:A1OE_1322"/>
<dbReference type="AlphaFoldDB" id="K7YIR4"/>
<dbReference type="STRING" id="1193729.A1OE_1322"/>
<gene>
    <name evidence="1" type="ORF">A1OE_1322</name>
</gene>
<organism evidence="1 2">
    <name type="scientific">Candidatus Endolissoclinum faulkneri L2</name>
    <dbReference type="NCBI Taxonomy" id="1193729"/>
    <lineage>
        <taxon>Bacteria</taxon>
        <taxon>Pseudomonadati</taxon>
        <taxon>Pseudomonadota</taxon>
        <taxon>Alphaproteobacteria</taxon>
        <taxon>Rhodospirillales</taxon>
        <taxon>Rhodospirillaceae</taxon>
        <taxon>Candidatus Endolissoclinum</taxon>
    </lineage>
</organism>
<evidence type="ECO:0000313" key="1">
    <source>
        <dbReference type="EMBL" id="AFX99495.1"/>
    </source>
</evidence>
<dbReference type="Proteomes" id="UP000010077">
    <property type="component" value="Chromosome"/>
</dbReference>
<dbReference type="EMBL" id="CP003539">
    <property type="protein sequence ID" value="AFX99495.1"/>
    <property type="molecule type" value="Genomic_DNA"/>
</dbReference>
<protein>
    <submittedName>
        <fullName evidence="1">Uncharacterized protein</fullName>
    </submittedName>
</protein>